<evidence type="ECO:0000313" key="3">
    <source>
        <dbReference type="Proteomes" id="UP000193380"/>
    </source>
</evidence>
<name>A0A060WD97_ONCMY</name>
<dbReference type="AlphaFoldDB" id="A0A060WD97"/>
<feature type="domain" description="Integrase core" evidence="1">
    <location>
        <begin position="44"/>
        <end position="230"/>
    </location>
</feature>
<organism evidence="2 3">
    <name type="scientific">Oncorhynchus mykiss</name>
    <name type="common">Rainbow trout</name>
    <name type="synonym">Salmo gairdneri</name>
    <dbReference type="NCBI Taxonomy" id="8022"/>
    <lineage>
        <taxon>Eukaryota</taxon>
        <taxon>Metazoa</taxon>
        <taxon>Chordata</taxon>
        <taxon>Craniata</taxon>
        <taxon>Vertebrata</taxon>
        <taxon>Euteleostomi</taxon>
        <taxon>Actinopterygii</taxon>
        <taxon>Neopterygii</taxon>
        <taxon>Teleostei</taxon>
        <taxon>Protacanthopterygii</taxon>
        <taxon>Salmoniformes</taxon>
        <taxon>Salmonidae</taxon>
        <taxon>Salmoninae</taxon>
        <taxon>Oncorhynchus</taxon>
    </lineage>
</organism>
<dbReference type="InterPro" id="IPR058913">
    <property type="entry name" value="Integrase_dom_put"/>
</dbReference>
<dbReference type="Pfam" id="PF24764">
    <property type="entry name" value="rva_4"/>
    <property type="match status" value="1"/>
</dbReference>
<dbReference type="PaxDb" id="8022-A0A060WD97"/>
<dbReference type="PANTHER" id="PTHR46791:SF11">
    <property type="entry name" value="INTEGRASE CATALYTIC DOMAIN-CONTAINING PROTEIN"/>
    <property type="match status" value="1"/>
</dbReference>
<dbReference type="EMBL" id="FR904431">
    <property type="protein sequence ID" value="CDQ63199.1"/>
    <property type="molecule type" value="Genomic_DNA"/>
</dbReference>
<sequence>MVASQVSNTGLVNSYNSVSVYNILLHYIHTYRRIQLCCIARQRYSVPAPLSLVHIDTNHKLTRYNVVIFGGIDGFSRKMFYLDTAANNKAATVFGYFMGGVSRNGWPSRVRADQGVENVDIARCMFPVRGTGHGSFIAGKSGHNQRLLNCLWRDVWSAVTCKYYNLLYSLEEEGYLDLSNSIHLFCVGYGFLPRLRADFQHFTESWNNHPLSTEANLTPHQLWHIGMLQTPVSVFVSFEHSIFSRRIIWKQ</sequence>
<protein>
    <recommendedName>
        <fullName evidence="1">Integrase core domain-containing protein</fullName>
    </recommendedName>
</protein>
<evidence type="ECO:0000313" key="2">
    <source>
        <dbReference type="EMBL" id="CDQ63199.1"/>
    </source>
</evidence>
<accession>A0A060WD97</accession>
<gene>
    <name evidence="2" type="ORF">GSONMT00068666001</name>
</gene>
<dbReference type="Proteomes" id="UP000193380">
    <property type="component" value="Unassembled WGS sequence"/>
</dbReference>
<proteinExistence type="predicted"/>
<reference evidence="2" key="2">
    <citation type="submission" date="2014-03" db="EMBL/GenBank/DDBJ databases">
        <authorList>
            <person name="Genoscope - CEA"/>
        </authorList>
    </citation>
    <scope>NUCLEOTIDE SEQUENCE</scope>
</reference>
<dbReference type="PANTHER" id="PTHR46791">
    <property type="entry name" value="EXPRESSED PROTEIN"/>
    <property type="match status" value="1"/>
</dbReference>
<reference evidence="2" key="1">
    <citation type="journal article" date="2014" name="Nat. Commun.">
        <title>The rainbow trout genome provides novel insights into evolution after whole-genome duplication in vertebrates.</title>
        <authorList>
            <person name="Berthelot C."/>
            <person name="Brunet F."/>
            <person name="Chalopin D."/>
            <person name="Juanchich A."/>
            <person name="Bernard M."/>
            <person name="Noel B."/>
            <person name="Bento P."/>
            <person name="Da Silva C."/>
            <person name="Labadie K."/>
            <person name="Alberti A."/>
            <person name="Aury J.M."/>
            <person name="Louis A."/>
            <person name="Dehais P."/>
            <person name="Bardou P."/>
            <person name="Montfort J."/>
            <person name="Klopp C."/>
            <person name="Cabau C."/>
            <person name="Gaspin C."/>
            <person name="Thorgaard G.H."/>
            <person name="Boussaha M."/>
            <person name="Quillet E."/>
            <person name="Guyomard R."/>
            <person name="Galiana D."/>
            <person name="Bobe J."/>
            <person name="Volff J.N."/>
            <person name="Genet C."/>
            <person name="Wincker P."/>
            <person name="Jaillon O."/>
            <person name="Roest Crollius H."/>
            <person name="Guiguen Y."/>
        </authorList>
    </citation>
    <scope>NUCLEOTIDE SEQUENCE [LARGE SCALE GENOMIC DNA]</scope>
</reference>
<dbReference type="STRING" id="8022.A0A060WD97"/>
<evidence type="ECO:0000259" key="1">
    <source>
        <dbReference type="Pfam" id="PF24764"/>
    </source>
</evidence>